<dbReference type="InterPro" id="IPR013783">
    <property type="entry name" value="Ig-like_fold"/>
</dbReference>
<organism evidence="3 4">
    <name type="scientific">Natrinema salsiterrestre</name>
    <dbReference type="NCBI Taxonomy" id="2950540"/>
    <lineage>
        <taxon>Archaea</taxon>
        <taxon>Methanobacteriati</taxon>
        <taxon>Methanobacteriota</taxon>
        <taxon>Stenosarchaea group</taxon>
        <taxon>Halobacteria</taxon>
        <taxon>Halobacteriales</taxon>
        <taxon>Natrialbaceae</taxon>
        <taxon>Natrinema</taxon>
    </lineage>
</organism>
<evidence type="ECO:0000256" key="1">
    <source>
        <dbReference type="SAM" id="Phobius"/>
    </source>
</evidence>
<protein>
    <recommendedName>
        <fullName evidence="2">CARDB domain-containing protein</fullName>
    </recommendedName>
</protein>
<evidence type="ECO:0000313" key="3">
    <source>
        <dbReference type="EMBL" id="MDF9745973.1"/>
    </source>
</evidence>
<keyword evidence="1" id="KW-0472">Membrane</keyword>
<dbReference type="Pfam" id="PF07705">
    <property type="entry name" value="CARDB"/>
    <property type="match status" value="1"/>
</dbReference>
<accession>A0A9Q4KY63</accession>
<reference evidence="3" key="1">
    <citation type="submission" date="2022-06" db="EMBL/GenBank/DDBJ databases">
        <title>Natrinema sp. a new haloarchaeum isolate from saline soil.</title>
        <authorList>
            <person name="Strakova D."/>
            <person name="Galisteo C."/>
            <person name="Sanchez-Porro C."/>
            <person name="Ventosa A."/>
        </authorList>
    </citation>
    <scope>NUCLEOTIDE SEQUENCE</scope>
    <source>
        <strain evidence="3">S1CR25-10</strain>
    </source>
</reference>
<sequence>MIIRDNISVIGTCSVLAAVAVLIAFAFGTAVGVGTVAGQSAPSDADEYAVVQGDECYTIEPLGDGSQSVEEFYDYRTPNTTPSSYSYSSFGTTHLQEDDTSSLFLYEGSDGISLVALHDQYNGSSPGGAVTMQFDGLPEDGEWVIEDDSYDGRYDEFDHSGDSSRITWAYTDGRNDGAAFRGGLEDDLDLTIEPAFNDAADFRVYEGEITDWQVISATEDGHERTSLDMSEPIELRSGGCTSYAISDLETDGTVTAGDPVDITATVTNDGERTITTEIPFLIDGETVDEQDVTLEPGETATLSTTATVDEAGTYTVGVGDRSTEMTISDGGDRMPGFGVGAVILMAVLGVLIVRYRR</sequence>
<dbReference type="InterPro" id="IPR011635">
    <property type="entry name" value="CARDB"/>
</dbReference>
<gene>
    <name evidence="3" type="ORF">NDI89_10305</name>
</gene>
<dbReference type="AlphaFoldDB" id="A0A9Q4KY63"/>
<dbReference type="RefSeq" id="WP_277521492.1">
    <property type="nucleotide sequence ID" value="NZ_JAMQOT010000003.1"/>
</dbReference>
<keyword evidence="1" id="KW-1133">Transmembrane helix</keyword>
<keyword evidence="1" id="KW-0812">Transmembrane</keyword>
<keyword evidence="4" id="KW-1185">Reference proteome</keyword>
<evidence type="ECO:0000313" key="4">
    <source>
        <dbReference type="Proteomes" id="UP001154061"/>
    </source>
</evidence>
<feature type="transmembrane region" description="Helical" evidence="1">
    <location>
        <begin position="334"/>
        <end position="353"/>
    </location>
</feature>
<dbReference type="Gene3D" id="2.60.40.10">
    <property type="entry name" value="Immunoglobulins"/>
    <property type="match status" value="1"/>
</dbReference>
<dbReference type="EMBL" id="JAMQOT010000003">
    <property type="protein sequence ID" value="MDF9745973.1"/>
    <property type="molecule type" value="Genomic_DNA"/>
</dbReference>
<proteinExistence type="predicted"/>
<evidence type="ECO:0000259" key="2">
    <source>
        <dbReference type="Pfam" id="PF07705"/>
    </source>
</evidence>
<dbReference type="Proteomes" id="UP001154061">
    <property type="component" value="Unassembled WGS sequence"/>
</dbReference>
<feature type="domain" description="CARDB" evidence="2">
    <location>
        <begin position="250"/>
        <end position="318"/>
    </location>
</feature>
<comment type="caution">
    <text evidence="3">The sequence shown here is derived from an EMBL/GenBank/DDBJ whole genome shotgun (WGS) entry which is preliminary data.</text>
</comment>
<name>A0A9Q4KY63_9EURY</name>